<evidence type="ECO:0000313" key="16">
    <source>
        <dbReference type="Proteomes" id="UP001597218"/>
    </source>
</evidence>
<reference evidence="16" key="1">
    <citation type="journal article" date="2019" name="Int. J. Syst. Evol. Microbiol.">
        <title>The Global Catalogue of Microorganisms (GCM) 10K type strain sequencing project: providing services to taxonomists for standard genome sequencing and annotation.</title>
        <authorList>
            <consortium name="The Broad Institute Genomics Platform"/>
            <consortium name="The Broad Institute Genome Sequencing Center for Infectious Disease"/>
            <person name="Wu L."/>
            <person name="Ma J."/>
        </authorList>
    </citation>
    <scope>NUCLEOTIDE SEQUENCE [LARGE SCALE GENOMIC DNA]</scope>
    <source>
        <strain evidence="16">CGMCC 4.7177</strain>
    </source>
</reference>
<comment type="caution">
    <text evidence="15">The sequence shown here is derived from an EMBL/GenBank/DDBJ whole genome shotgun (WGS) entry which is preliminary data.</text>
</comment>
<dbReference type="GO" id="GO:0004817">
    <property type="term" value="F:cysteine-tRNA ligase activity"/>
    <property type="evidence" value="ECO:0007669"/>
    <property type="project" value="UniProtKB-EC"/>
</dbReference>
<comment type="catalytic activity">
    <reaction evidence="12 13">
        <text>tRNA(Cys) + L-cysteine + ATP = L-cysteinyl-tRNA(Cys) + AMP + diphosphate</text>
        <dbReference type="Rhea" id="RHEA:17773"/>
        <dbReference type="Rhea" id="RHEA-COMP:9661"/>
        <dbReference type="Rhea" id="RHEA-COMP:9679"/>
        <dbReference type="ChEBI" id="CHEBI:30616"/>
        <dbReference type="ChEBI" id="CHEBI:33019"/>
        <dbReference type="ChEBI" id="CHEBI:35235"/>
        <dbReference type="ChEBI" id="CHEBI:78442"/>
        <dbReference type="ChEBI" id="CHEBI:78517"/>
        <dbReference type="ChEBI" id="CHEBI:456215"/>
        <dbReference type="EC" id="6.1.1.16"/>
    </reaction>
</comment>
<dbReference type="SMART" id="SM00840">
    <property type="entry name" value="DALR_2"/>
    <property type="match status" value="1"/>
</dbReference>
<dbReference type="CDD" id="cd00672">
    <property type="entry name" value="CysRS_core"/>
    <property type="match status" value="1"/>
</dbReference>
<dbReference type="Pfam" id="PF09190">
    <property type="entry name" value="DALR_2"/>
    <property type="match status" value="1"/>
</dbReference>
<dbReference type="HAMAP" id="MF_00041">
    <property type="entry name" value="Cys_tRNA_synth"/>
    <property type="match status" value="1"/>
</dbReference>
<evidence type="ECO:0000256" key="10">
    <source>
        <dbReference type="ARBA" id="ARBA00022917"/>
    </source>
</evidence>
<dbReference type="PRINTS" id="PR00983">
    <property type="entry name" value="TRNASYNTHCYS"/>
</dbReference>
<dbReference type="RefSeq" id="WP_381540124.1">
    <property type="nucleotide sequence ID" value="NZ_JBHUGI010000037.1"/>
</dbReference>
<feature type="short sequence motif" description="'HIGH' region" evidence="13">
    <location>
        <begin position="31"/>
        <end position="41"/>
    </location>
</feature>
<dbReference type="InterPro" id="IPR014729">
    <property type="entry name" value="Rossmann-like_a/b/a_fold"/>
</dbReference>
<dbReference type="Proteomes" id="UP001597218">
    <property type="component" value="Unassembled WGS sequence"/>
</dbReference>
<dbReference type="InterPro" id="IPR015273">
    <property type="entry name" value="Cys-tRNA-synt_Ia_DALR"/>
</dbReference>
<evidence type="ECO:0000256" key="9">
    <source>
        <dbReference type="ARBA" id="ARBA00022840"/>
    </source>
</evidence>
<proteinExistence type="inferred from homology"/>
<dbReference type="Gene3D" id="1.20.120.1910">
    <property type="entry name" value="Cysteine-tRNA ligase, C-terminal anti-codon recognition domain"/>
    <property type="match status" value="1"/>
</dbReference>
<dbReference type="SUPFAM" id="SSF52374">
    <property type="entry name" value="Nucleotidylyl transferase"/>
    <property type="match status" value="1"/>
</dbReference>
<feature type="binding site" evidence="13">
    <location>
        <position position="234"/>
    </location>
    <ligand>
        <name>Zn(2+)</name>
        <dbReference type="ChEBI" id="CHEBI:29105"/>
    </ligand>
</feature>
<evidence type="ECO:0000256" key="1">
    <source>
        <dbReference type="ARBA" id="ARBA00004496"/>
    </source>
</evidence>
<evidence type="ECO:0000256" key="2">
    <source>
        <dbReference type="ARBA" id="ARBA00005594"/>
    </source>
</evidence>
<dbReference type="NCBIfam" id="TIGR00435">
    <property type="entry name" value="cysS"/>
    <property type="match status" value="1"/>
</dbReference>
<dbReference type="InterPro" id="IPR015803">
    <property type="entry name" value="Cys-tRNA-ligase"/>
</dbReference>
<evidence type="ECO:0000256" key="4">
    <source>
        <dbReference type="ARBA" id="ARBA00022490"/>
    </source>
</evidence>
<keyword evidence="16" id="KW-1185">Reference proteome</keyword>
<comment type="cofactor">
    <cofactor evidence="13">
        <name>Zn(2+)</name>
        <dbReference type="ChEBI" id="CHEBI:29105"/>
    </cofactor>
    <text evidence="13">Binds 1 zinc ion per subunit.</text>
</comment>
<keyword evidence="4 13" id="KW-0963">Cytoplasm</keyword>
<keyword evidence="11 13" id="KW-0030">Aminoacyl-tRNA synthetase</keyword>
<comment type="subunit">
    <text evidence="3 13">Monomer.</text>
</comment>
<dbReference type="PANTHER" id="PTHR10890">
    <property type="entry name" value="CYSTEINYL-TRNA SYNTHETASE"/>
    <property type="match status" value="1"/>
</dbReference>
<evidence type="ECO:0000256" key="12">
    <source>
        <dbReference type="ARBA" id="ARBA00047398"/>
    </source>
</evidence>
<evidence type="ECO:0000256" key="11">
    <source>
        <dbReference type="ARBA" id="ARBA00023146"/>
    </source>
</evidence>
<dbReference type="Pfam" id="PF23493">
    <property type="entry name" value="CysS_C"/>
    <property type="match status" value="1"/>
</dbReference>
<evidence type="ECO:0000256" key="3">
    <source>
        <dbReference type="ARBA" id="ARBA00011245"/>
    </source>
</evidence>
<dbReference type="EC" id="6.1.1.16" evidence="13"/>
<comment type="subcellular location">
    <subcellularLocation>
        <location evidence="1 13">Cytoplasm</location>
    </subcellularLocation>
</comment>
<dbReference type="InterPro" id="IPR032678">
    <property type="entry name" value="tRNA-synt_1_cat_dom"/>
</dbReference>
<feature type="short sequence motif" description="'KMSKS' region" evidence="13">
    <location>
        <begin position="266"/>
        <end position="270"/>
    </location>
</feature>
<feature type="binding site" evidence="13">
    <location>
        <position position="209"/>
    </location>
    <ligand>
        <name>Zn(2+)</name>
        <dbReference type="ChEBI" id="CHEBI:29105"/>
    </ligand>
</feature>
<evidence type="ECO:0000313" key="15">
    <source>
        <dbReference type="EMBL" id="MFD1929727.1"/>
    </source>
</evidence>
<evidence type="ECO:0000256" key="5">
    <source>
        <dbReference type="ARBA" id="ARBA00022598"/>
    </source>
</evidence>
<dbReference type="SUPFAM" id="SSF47323">
    <property type="entry name" value="Anticodon-binding domain of a subclass of class I aminoacyl-tRNA synthetases"/>
    <property type="match status" value="1"/>
</dbReference>
<accession>A0ABW4SMI7</accession>
<dbReference type="EMBL" id="JBHUGI010000037">
    <property type="protein sequence ID" value="MFD1929727.1"/>
    <property type="molecule type" value="Genomic_DNA"/>
</dbReference>
<feature type="domain" description="Cysteinyl-tRNA synthetase class Ia DALR" evidence="14">
    <location>
        <begin position="353"/>
        <end position="417"/>
    </location>
</feature>
<keyword evidence="6 13" id="KW-0479">Metal-binding</keyword>
<feature type="binding site" evidence="13">
    <location>
        <position position="269"/>
    </location>
    <ligand>
        <name>ATP</name>
        <dbReference type="ChEBI" id="CHEBI:30616"/>
    </ligand>
</feature>
<dbReference type="Pfam" id="PF01406">
    <property type="entry name" value="tRNA-synt_1e"/>
    <property type="match status" value="1"/>
</dbReference>
<dbReference type="InterPro" id="IPR009080">
    <property type="entry name" value="tRNAsynth_Ia_anticodon-bd"/>
</dbReference>
<gene>
    <name evidence="13 15" type="primary">cysS</name>
    <name evidence="15" type="ORF">ACFSFY_16935</name>
</gene>
<feature type="binding site" evidence="13">
    <location>
        <position position="238"/>
    </location>
    <ligand>
        <name>Zn(2+)</name>
        <dbReference type="ChEBI" id="CHEBI:29105"/>
    </ligand>
</feature>
<dbReference type="InterPro" id="IPR056411">
    <property type="entry name" value="CysS_C"/>
</dbReference>
<feature type="binding site" evidence="13">
    <location>
        <position position="29"/>
    </location>
    <ligand>
        <name>Zn(2+)</name>
        <dbReference type="ChEBI" id="CHEBI:29105"/>
    </ligand>
</feature>
<evidence type="ECO:0000256" key="6">
    <source>
        <dbReference type="ARBA" id="ARBA00022723"/>
    </source>
</evidence>
<evidence type="ECO:0000256" key="7">
    <source>
        <dbReference type="ARBA" id="ARBA00022741"/>
    </source>
</evidence>
<keyword evidence="5 13" id="KW-0436">Ligase</keyword>
<evidence type="ECO:0000256" key="8">
    <source>
        <dbReference type="ARBA" id="ARBA00022833"/>
    </source>
</evidence>
<dbReference type="InterPro" id="IPR024909">
    <property type="entry name" value="Cys-tRNA/MSH_ligase"/>
</dbReference>
<keyword evidence="7 13" id="KW-0547">Nucleotide-binding</keyword>
<keyword evidence="9 13" id="KW-0067">ATP-binding</keyword>
<dbReference type="PANTHER" id="PTHR10890:SF3">
    <property type="entry name" value="CYSTEINE--TRNA LIGASE, CYTOPLASMIC"/>
    <property type="match status" value="1"/>
</dbReference>
<keyword evidence="8 13" id="KW-0862">Zinc</keyword>
<evidence type="ECO:0000259" key="14">
    <source>
        <dbReference type="SMART" id="SM00840"/>
    </source>
</evidence>
<organism evidence="15 16">
    <name type="scientific">Sporosarcina siberiensis</name>
    <dbReference type="NCBI Taxonomy" id="1365606"/>
    <lineage>
        <taxon>Bacteria</taxon>
        <taxon>Bacillati</taxon>
        <taxon>Bacillota</taxon>
        <taxon>Bacilli</taxon>
        <taxon>Bacillales</taxon>
        <taxon>Caryophanaceae</taxon>
        <taxon>Sporosarcina</taxon>
    </lineage>
</organism>
<sequence>MTIQIYNTLTRQKEPFIPMEEGKVKMYVCGPTVYNYIHIGNARPVIVFDTVRRYLEYTGFDVTYISNFTDVDDKIIKTANELGEDVSELTERFIKAYFEDVSALGCSKADAHPRVTDHIEDIIAFVQVLIEKGFAYESQGDVYYRTKKFEGYGKLSNQSTDELIVGARIEVGVKKEDALDFVLWKAAKEGEISWDSPWGAGRPGWHIECSVMAREHLGDTMDIHAGGQDLAFPHHENEIAQSEAMTGKQFARYWMHNGYINIDNEKMSKSLGNFVLVNDIRKKIDPQVLRFFMLSVHYRNPINFSEDLIESAENGLLRIRTAYNNLQYRRNASANLGDQKDIWFHKVDKCKVQFETAMNDDFNTANAIAAVFELAKLANVYLLEKNTETEVIEHFVAMLEKLMSVIGLTLDNESNLLDTDIETLIEERLEARRTRDFSRSDEIRDELKAQGILLEDTAQGTRWKRG</sequence>
<name>A0ABW4SMI7_9BACL</name>
<evidence type="ECO:0000256" key="13">
    <source>
        <dbReference type="HAMAP-Rule" id="MF_00041"/>
    </source>
</evidence>
<comment type="similarity">
    <text evidence="2 13">Belongs to the class-I aminoacyl-tRNA synthetase family.</text>
</comment>
<protein>
    <recommendedName>
        <fullName evidence="13">Cysteine--tRNA ligase</fullName>
        <ecNumber evidence="13">6.1.1.16</ecNumber>
    </recommendedName>
    <alternativeName>
        <fullName evidence="13">Cysteinyl-tRNA synthetase</fullName>
        <shortName evidence="13">CysRS</shortName>
    </alternativeName>
</protein>
<keyword evidence="10 13" id="KW-0648">Protein biosynthesis</keyword>
<dbReference type="Gene3D" id="3.40.50.620">
    <property type="entry name" value="HUPs"/>
    <property type="match status" value="1"/>
</dbReference>